<gene>
    <name evidence="5" type="ORF">C7383_102155</name>
</gene>
<sequence length="549" mass="60822">MKILSDFSKALETMSSEIEAVPAVFYAAAGGIAAVFIILYFLIFPKMKMEEQKKTVYQRYCINGLFLVYLAGILTVTLFTREVQNEARVQLILLNDLWEADHLGKAAVRDILNLALFIPAGFLVCWHSQGKWRAAKGTIAAFLISLGIESAQFLGKTGTFDVDDILFNMLGGAAGAFILLAFKHAFGGKSAARYCLRGVLVLSSASVFCIMGILGTYHFLRVSGAEAVKDNVSTVENRMVSRQDGTAEGEDNTMYSYDPDLIWYGGRAYRYNENLTTILIMGIDQRSEVIEKREGISGESGQADTIFLLVLNHEKEKMKIIGISRDTMTDIKTFDYKGNYLGESINHLGLAYAFGDGKEKSCQYMVDAVSNLFYGIPVNAYVALNMEAVIGINDAVGGVTVTVPEDLSKADKELKKGVTVTLMGRQALTFMKWRDTGIDYSNNLRMARQKLYIISFLKQALKAVKDDMALPLTLYQNLTDEMVTDITPDEAVYLSTQILSMSLDESGIMMLKGDSARGSVYDEVYVDDKALYELILNIFYTEVKTEGGQ</sequence>
<evidence type="ECO:0000256" key="2">
    <source>
        <dbReference type="SAM" id="Phobius"/>
    </source>
</evidence>
<dbReference type="InterPro" id="IPR004474">
    <property type="entry name" value="LytR_CpsA_psr"/>
</dbReference>
<dbReference type="InterPro" id="IPR050922">
    <property type="entry name" value="LytR/CpsA/Psr_CW_biosynth"/>
</dbReference>
<feature type="domain" description="VanZ-like" evidence="4">
    <location>
        <begin position="66"/>
        <end position="182"/>
    </location>
</feature>
<keyword evidence="6" id="KW-1185">Reference proteome</keyword>
<name>A0AB73T8A0_9FIRM</name>
<keyword evidence="2" id="KW-1133">Transmembrane helix</keyword>
<dbReference type="Pfam" id="PF04892">
    <property type="entry name" value="VanZ"/>
    <property type="match status" value="1"/>
</dbReference>
<feature type="transmembrane region" description="Helical" evidence="2">
    <location>
        <begin position="20"/>
        <end position="44"/>
    </location>
</feature>
<feature type="domain" description="Cell envelope-related transcriptional attenuator" evidence="3">
    <location>
        <begin position="303"/>
        <end position="460"/>
    </location>
</feature>
<comment type="similarity">
    <text evidence="1">Belongs to the LytR/CpsA/Psr (LCP) family.</text>
</comment>
<dbReference type="Gene3D" id="3.40.630.190">
    <property type="entry name" value="LCP protein"/>
    <property type="match status" value="1"/>
</dbReference>
<dbReference type="InterPro" id="IPR006976">
    <property type="entry name" value="VanZ-like"/>
</dbReference>
<reference evidence="5 6" key="1">
    <citation type="submission" date="2018-05" db="EMBL/GenBank/DDBJ databases">
        <authorList>
            <person name="Goeker M."/>
            <person name="Huntemann M."/>
            <person name="Clum A."/>
            <person name="Pillay M."/>
            <person name="Palaniappan K."/>
            <person name="Varghese N."/>
            <person name="Mikhailova N."/>
            <person name="Stamatis D."/>
            <person name="Reddy T."/>
            <person name="Daum C."/>
            <person name="Shapiro N."/>
            <person name="Ivanova N."/>
            <person name="Kyrpides N."/>
            <person name="Woyke T."/>
        </authorList>
    </citation>
    <scope>NUCLEOTIDE SEQUENCE [LARGE SCALE GENOMIC DNA]</scope>
    <source>
        <strain evidence="5 6">DSM 26524</strain>
    </source>
</reference>
<feature type="transmembrane region" description="Helical" evidence="2">
    <location>
        <begin position="194"/>
        <end position="220"/>
    </location>
</feature>
<feature type="transmembrane region" description="Helical" evidence="2">
    <location>
        <begin position="134"/>
        <end position="153"/>
    </location>
</feature>
<evidence type="ECO:0000256" key="1">
    <source>
        <dbReference type="ARBA" id="ARBA00006068"/>
    </source>
</evidence>
<dbReference type="AlphaFoldDB" id="A0AB73T8A0"/>
<comment type="caution">
    <text evidence="5">The sequence shown here is derived from an EMBL/GenBank/DDBJ whole genome shotgun (WGS) entry which is preliminary data.</text>
</comment>
<evidence type="ECO:0000313" key="5">
    <source>
        <dbReference type="EMBL" id="PWJ78022.1"/>
    </source>
</evidence>
<keyword evidence="2" id="KW-0812">Transmembrane</keyword>
<accession>A0AB73T8A0</accession>
<dbReference type="EMBL" id="QGGY01000002">
    <property type="protein sequence ID" value="PWJ78022.1"/>
    <property type="molecule type" value="Genomic_DNA"/>
</dbReference>
<dbReference type="NCBIfam" id="TIGR00350">
    <property type="entry name" value="lytR_cpsA_psr"/>
    <property type="match status" value="1"/>
</dbReference>
<feature type="transmembrane region" description="Helical" evidence="2">
    <location>
        <begin position="56"/>
        <end position="79"/>
    </location>
</feature>
<organism evidence="5 6">
    <name type="scientific">Murimonas intestini</name>
    <dbReference type="NCBI Taxonomy" id="1337051"/>
    <lineage>
        <taxon>Bacteria</taxon>
        <taxon>Bacillati</taxon>
        <taxon>Bacillota</taxon>
        <taxon>Clostridia</taxon>
        <taxon>Lachnospirales</taxon>
        <taxon>Lachnospiraceae</taxon>
        <taxon>Murimonas</taxon>
    </lineage>
</organism>
<evidence type="ECO:0000259" key="3">
    <source>
        <dbReference type="Pfam" id="PF03816"/>
    </source>
</evidence>
<dbReference type="PANTHER" id="PTHR33392:SF6">
    <property type="entry name" value="POLYISOPRENYL-TEICHOIC ACID--PEPTIDOGLYCAN TEICHOIC ACID TRANSFERASE TAGU"/>
    <property type="match status" value="1"/>
</dbReference>
<protein>
    <submittedName>
        <fullName evidence="5">LytR family transcriptional attenuator</fullName>
    </submittedName>
</protein>
<dbReference type="Proteomes" id="UP000245412">
    <property type="component" value="Unassembled WGS sequence"/>
</dbReference>
<feature type="transmembrane region" description="Helical" evidence="2">
    <location>
        <begin position="111"/>
        <end position="127"/>
    </location>
</feature>
<dbReference type="RefSeq" id="WP_109624970.1">
    <property type="nucleotide sequence ID" value="NZ_JANKBI010000012.1"/>
</dbReference>
<dbReference type="PANTHER" id="PTHR33392">
    <property type="entry name" value="POLYISOPRENYL-TEICHOIC ACID--PEPTIDOGLYCAN TEICHOIC ACID TRANSFERASE TAGU"/>
    <property type="match status" value="1"/>
</dbReference>
<feature type="transmembrane region" description="Helical" evidence="2">
    <location>
        <begin position="165"/>
        <end position="182"/>
    </location>
</feature>
<evidence type="ECO:0000259" key="4">
    <source>
        <dbReference type="Pfam" id="PF04892"/>
    </source>
</evidence>
<dbReference type="Pfam" id="PF03816">
    <property type="entry name" value="LytR_cpsA_psr"/>
    <property type="match status" value="1"/>
</dbReference>
<proteinExistence type="inferred from homology"/>
<evidence type="ECO:0000313" key="6">
    <source>
        <dbReference type="Proteomes" id="UP000245412"/>
    </source>
</evidence>
<keyword evidence="2" id="KW-0472">Membrane</keyword>